<dbReference type="Ensembl" id="ENSSDUT00000004867.1">
    <property type="protein sequence ID" value="ENSSDUP00000004768.1"/>
    <property type="gene ID" value="ENSSDUG00000003511.1"/>
</dbReference>
<dbReference type="GO" id="GO:2000042">
    <property type="term" value="P:negative regulation of double-strand break repair via homologous recombination"/>
    <property type="evidence" value="ECO:0007669"/>
    <property type="project" value="TreeGrafter"/>
</dbReference>
<dbReference type="GO" id="GO:0036297">
    <property type="term" value="P:interstrand cross-link repair"/>
    <property type="evidence" value="ECO:0007669"/>
    <property type="project" value="InterPro"/>
</dbReference>
<dbReference type="GeneTree" id="ENSGT00390000009885"/>
<dbReference type="AlphaFoldDB" id="A0A3B4TFB6"/>
<proteinExistence type="predicted"/>
<sequence>MRILNSISISAKSQQRISLFIILFNCKRASGTNDGEISELIFRSLSFEREDNTFLKAADGAAVISRKRSIHVDIVKCKCAIDAQKKVATPCVLVTRKSEKGESFKYSLLTLSSSNRLEPCIEFKLTYQMRESVSILQGPTVLWTHAGNVFYTSLQAGEVRQIPIQFSHSVIGELPLHKGQLFILGQQNENNQLTNQTLGYFVENGHTFDGTMILPHPYICITRCIFVLSAEKVDSVLKSAVVAATSNQQIVYFENGIVKDTCQLPFQQPEDIQLVNTGRNGCLFVISFHQGHVCAVWKETFQIASHWSGVSSMHVDDFLGCGTDQLLLVFKDEGVTGQLLGNFLITDLCGISYSVSFQNILSIKSELQREVRVKERVVQQSVQALTDAVSEREPILAEPEQVMLM</sequence>
<protein>
    <submittedName>
        <fullName evidence="1">FA complementation group B</fullName>
    </submittedName>
</protein>
<dbReference type="PANTHER" id="PTHR28450">
    <property type="entry name" value="FANCONI ANEMIA GROUP B PROTEIN"/>
    <property type="match status" value="1"/>
</dbReference>
<dbReference type="InterPro" id="IPR033333">
    <property type="entry name" value="FANCB"/>
</dbReference>
<accession>A0A3B4TFB6</accession>
<dbReference type="GO" id="GO:1905168">
    <property type="term" value="P:positive regulation of double-strand break repair via homologous recombination"/>
    <property type="evidence" value="ECO:0007669"/>
    <property type="project" value="TreeGrafter"/>
</dbReference>
<reference evidence="1" key="1">
    <citation type="submission" date="2025-08" db="UniProtKB">
        <authorList>
            <consortium name="Ensembl"/>
        </authorList>
    </citation>
    <scope>IDENTIFICATION</scope>
</reference>
<dbReference type="GO" id="GO:1990414">
    <property type="term" value="P:replication-born double-strand break repair via sister chromatid exchange"/>
    <property type="evidence" value="ECO:0007669"/>
    <property type="project" value="TreeGrafter"/>
</dbReference>
<organism evidence="1 2">
    <name type="scientific">Seriola dumerili</name>
    <name type="common">Greater amberjack</name>
    <name type="synonym">Caranx dumerili</name>
    <dbReference type="NCBI Taxonomy" id="41447"/>
    <lineage>
        <taxon>Eukaryota</taxon>
        <taxon>Metazoa</taxon>
        <taxon>Chordata</taxon>
        <taxon>Craniata</taxon>
        <taxon>Vertebrata</taxon>
        <taxon>Euteleostomi</taxon>
        <taxon>Actinopterygii</taxon>
        <taxon>Neopterygii</taxon>
        <taxon>Teleostei</taxon>
        <taxon>Neoteleostei</taxon>
        <taxon>Acanthomorphata</taxon>
        <taxon>Carangaria</taxon>
        <taxon>Carangiformes</taxon>
        <taxon>Carangidae</taxon>
        <taxon>Seriola</taxon>
    </lineage>
</organism>
<reference evidence="1" key="2">
    <citation type="submission" date="2025-09" db="UniProtKB">
        <authorList>
            <consortium name="Ensembl"/>
        </authorList>
    </citation>
    <scope>IDENTIFICATION</scope>
</reference>
<evidence type="ECO:0000313" key="1">
    <source>
        <dbReference type="Ensembl" id="ENSSDUP00000004768.1"/>
    </source>
</evidence>
<evidence type="ECO:0000313" key="2">
    <source>
        <dbReference type="Proteomes" id="UP000261420"/>
    </source>
</evidence>
<name>A0A3B4TFB6_SERDU</name>
<dbReference type="GO" id="GO:0043240">
    <property type="term" value="C:Fanconi anaemia nuclear complex"/>
    <property type="evidence" value="ECO:0007669"/>
    <property type="project" value="InterPro"/>
</dbReference>
<keyword evidence="2" id="KW-1185">Reference proteome</keyword>
<dbReference type="PANTHER" id="PTHR28450:SF1">
    <property type="entry name" value="FANCONI ANEMIA GROUP B PROTEIN"/>
    <property type="match status" value="1"/>
</dbReference>
<dbReference type="Proteomes" id="UP000261420">
    <property type="component" value="Unplaced"/>
</dbReference>